<reference evidence="1 2" key="1">
    <citation type="submission" date="2017-12" db="EMBL/GenBank/DDBJ databases">
        <title>Comparative genomics of Botrytis spp.</title>
        <authorList>
            <person name="Valero-Jimenez C.A."/>
            <person name="Tapia P."/>
            <person name="Veloso J."/>
            <person name="Silva-Moreno E."/>
            <person name="Staats M."/>
            <person name="Valdes J.H."/>
            <person name="Van Kan J.A.L."/>
        </authorList>
    </citation>
    <scope>NUCLEOTIDE SEQUENCE [LARGE SCALE GENOMIC DNA]</scope>
    <source>
        <strain evidence="1 2">MUCL435</strain>
    </source>
</reference>
<comment type="caution">
    <text evidence="1">The sequence shown here is derived from an EMBL/GenBank/DDBJ whole genome shotgun (WGS) entry which is preliminary data.</text>
</comment>
<organism evidence="1 2">
    <name type="scientific">Botrytis galanthina</name>
    <dbReference type="NCBI Taxonomy" id="278940"/>
    <lineage>
        <taxon>Eukaryota</taxon>
        <taxon>Fungi</taxon>
        <taxon>Dikarya</taxon>
        <taxon>Ascomycota</taxon>
        <taxon>Pezizomycotina</taxon>
        <taxon>Leotiomycetes</taxon>
        <taxon>Helotiales</taxon>
        <taxon>Sclerotiniaceae</taxon>
        <taxon>Botrytis</taxon>
    </lineage>
</organism>
<sequence>MDSLSMDPSDQIVAPEPEQQNTKEFAAKIVLETSLPETETVPATLVSGSQEVGTRRIPPEILYQIMDCLDFSDDITTIICVSLTAKICYNYLLGVQAKEAGVGYETPWYMRWHLSLDEKWELAPLLKNWVGGDYRVANPNTIAAMSLTFAQAEYMRTPTILFLSRAAYGDTWEEEFALSQRHMDYYNMTMPFKYNFVSHTPYFPPPLRNKVDWYEDMAHFIVHDYIMGEWNEESHNNIGGWFDPERIVCTPPHHPKGLCEARRQFWLEYMHSSLRDWVHHRGPSKFKGKGDGSGFVVKIEEDLIVTGAYDHRVPPLPWTYNGRDSFHRAICHQEGATIKDMLKAIERDINESWGISFWETHSSLPQISTDEFAMKICDQMITATSDQDVVTAQNIGDMNYQNKTSMAVDTGKNLIATADMGLALSSQYDHKRIVPPELVYKILDLLYEKNDMPTIWCISLSARIYYHYTAKFYHLFGILLTRKETRELAPLLEKWMGDQYRIMRLQTMDSICSTALFHNNTMFLSRKVYGNTDAKERALCQRFEDYNNFTAPLNGTLHMLPCYNGLRIPDPTRKGTDWYEETAKSLLLCIIQNWDKGTGKSIGSWFEGRESPEYPARQHFWQEYLHSSLRVWAHYEGEEFGGKPSWRRRLCNLPDQRNRPYSRIPNWTYNGCDNLHRGHYIQEGKSKEEVMQMIPDHTILKWLVHHDGEGWITKAICFPKETSMKEVLKAFERDIEESWGPLD</sequence>
<dbReference type="AlphaFoldDB" id="A0A4S8RBE0"/>
<accession>A0A4S8RBE0</accession>
<protein>
    <submittedName>
        <fullName evidence="1">Uncharacterized protein</fullName>
    </submittedName>
</protein>
<evidence type="ECO:0000313" key="2">
    <source>
        <dbReference type="Proteomes" id="UP000308671"/>
    </source>
</evidence>
<keyword evidence="2" id="KW-1185">Reference proteome</keyword>
<proteinExistence type="predicted"/>
<name>A0A4S8RBE0_9HELO</name>
<gene>
    <name evidence="1" type="ORF">BGAL_0102g00090</name>
</gene>
<dbReference type="OrthoDB" id="3472087at2759"/>
<evidence type="ECO:0000313" key="1">
    <source>
        <dbReference type="EMBL" id="THV51679.1"/>
    </source>
</evidence>
<dbReference type="Proteomes" id="UP000308671">
    <property type="component" value="Unassembled WGS sequence"/>
</dbReference>
<dbReference type="EMBL" id="PQXL01000102">
    <property type="protein sequence ID" value="THV51679.1"/>
    <property type="molecule type" value="Genomic_DNA"/>
</dbReference>